<dbReference type="PROSITE" id="PS51186">
    <property type="entry name" value="GNAT"/>
    <property type="match status" value="1"/>
</dbReference>
<dbReference type="Gene3D" id="3.40.630.30">
    <property type="match status" value="1"/>
</dbReference>
<evidence type="ECO:0000313" key="2">
    <source>
        <dbReference type="EMBL" id="MDQ0447924.1"/>
    </source>
</evidence>
<gene>
    <name evidence="2" type="ORF">QO012_002429</name>
</gene>
<comment type="caution">
    <text evidence="2">The sequence shown here is derived from an EMBL/GenBank/DDBJ whole genome shotgun (WGS) entry which is preliminary data.</text>
</comment>
<protein>
    <submittedName>
        <fullName evidence="2">RimJ/RimL family protein N-acetyltransferase</fullName>
    </submittedName>
</protein>
<feature type="domain" description="N-acetyltransferase" evidence="1">
    <location>
        <begin position="114"/>
        <end position="284"/>
    </location>
</feature>
<dbReference type="Proteomes" id="UP001231124">
    <property type="component" value="Unassembled WGS sequence"/>
</dbReference>
<dbReference type="RefSeq" id="WP_238202180.1">
    <property type="nucleotide sequence ID" value="NZ_BPQE01000009.1"/>
</dbReference>
<accession>A0ABU0HZZ2</accession>
<proteinExistence type="predicted"/>
<keyword evidence="3" id="KW-1185">Reference proteome</keyword>
<dbReference type="InterPro" id="IPR000182">
    <property type="entry name" value="GNAT_dom"/>
</dbReference>
<reference evidence="2 3" key="1">
    <citation type="submission" date="2023-07" db="EMBL/GenBank/DDBJ databases">
        <title>Genomic Encyclopedia of Type Strains, Phase IV (KMG-IV): sequencing the most valuable type-strain genomes for metagenomic binning, comparative biology and taxonomic classification.</title>
        <authorList>
            <person name="Goeker M."/>
        </authorList>
    </citation>
    <scope>NUCLEOTIDE SEQUENCE [LARGE SCALE GENOMIC DNA]</scope>
    <source>
        <strain evidence="2 3">DSM 19013</strain>
    </source>
</reference>
<dbReference type="PANTHER" id="PTHR43792:SF1">
    <property type="entry name" value="N-ACETYLTRANSFERASE DOMAIN-CONTAINING PROTEIN"/>
    <property type="match status" value="1"/>
</dbReference>
<dbReference type="InterPro" id="IPR016181">
    <property type="entry name" value="Acyl_CoA_acyltransferase"/>
</dbReference>
<organism evidence="2 3">
    <name type="scientific">Methylobacterium aerolatum</name>
    <dbReference type="NCBI Taxonomy" id="418708"/>
    <lineage>
        <taxon>Bacteria</taxon>
        <taxon>Pseudomonadati</taxon>
        <taxon>Pseudomonadota</taxon>
        <taxon>Alphaproteobacteria</taxon>
        <taxon>Hyphomicrobiales</taxon>
        <taxon>Methylobacteriaceae</taxon>
        <taxon>Methylobacterium</taxon>
    </lineage>
</organism>
<sequence>MSAAPVSDRRAVWRDLAERRLPEAARSRPDWPVRLDHCFARILLDHACGGPWRDHVRPPAHANMPADRLEAAIALGERVLAGEADLAALNRRSLAWRGKLRVAPPPTTLEGDGFRLRRWKPDDETAFAALNADPEVMAYCPAPFPEDVSRAQARFLDGSFAENGFGPWAVEWTGRFVGFVGAARLRHPLPLPGGRERDSPVELMWRLARDAWGQGLATRGARLALADVSTRCGVGAVIAFTAEGNRRSRKVMERLGMSFSGTFDHPAVPVGPLKAHVLYRLDLPA</sequence>
<dbReference type="PANTHER" id="PTHR43792">
    <property type="entry name" value="GNAT FAMILY, PUTATIVE (AFU_ORTHOLOGUE AFUA_3G00765)-RELATED-RELATED"/>
    <property type="match status" value="1"/>
</dbReference>
<evidence type="ECO:0000313" key="3">
    <source>
        <dbReference type="Proteomes" id="UP001231124"/>
    </source>
</evidence>
<dbReference type="Pfam" id="PF13302">
    <property type="entry name" value="Acetyltransf_3"/>
    <property type="match status" value="1"/>
</dbReference>
<evidence type="ECO:0000259" key="1">
    <source>
        <dbReference type="PROSITE" id="PS51186"/>
    </source>
</evidence>
<dbReference type="SUPFAM" id="SSF55729">
    <property type="entry name" value="Acyl-CoA N-acyltransferases (Nat)"/>
    <property type="match status" value="1"/>
</dbReference>
<dbReference type="InterPro" id="IPR051531">
    <property type="entry name" value="N-acetyltransferase"/>
</dbReference>
<dbReference type="EMBL" id="JAUSVP010000006">
    <property type="protein sequence ID" value="MDQ0447924.1"/>
    <property type="molecule type" value="Genomic_DNA"/>
</dbReference>
<name>A0ABU0HZZ2_9HYPH</name>